<protein>
    <submittedName>
        <fullName evidence="1">Uncharacterized protein</fullName>
    </submittedName>
</protein>
<dbReference type="EMBL" id="BNAF01000002">
    <property type="protein sequence ID" value="GHE23732.1"/>
    <property type="molecule type" value="Genomic_DNA"/>
</dbReference>
<accession>A0ABQ3HV85</accession>
<evidence type="ECO:0000313" key="1">
    <source>
        <dbReference type="EMBL" id="GHE23732.1"/>
    </source>
</evidence>
<dbReference type="RefSeq" id="WP_189625232.1">
    <property type="nucleotide sequence ID" value="NZ_BNAF01000002.1"/>
</dbReference>
<gene>
    <name evidence="1" type="ORF">GCM10017764_07000</name>
</gene>
<keyword evidence="2" id="KW-1185">Reference proteome</keyword>
<name>A0ABQ3HV85_9SPHI</name>
<reference evidence="2" key="1">
    <citation type="journal article" date="2019" name="Int. J. Syst. Evol. Microbiol.">
        <title>The Global Catalogue of Microorganisms (GCM) 10K type strain sequencing project: providing services to taxonomists for standard genome sequencing and annotation.</title>
        <authorList>
            <consortium name="The Broad Institute Genomics Platform"/>
            <consortium name="The Broad Institute Genome Sequencing Center for Infectious Disease"/>
            <person name="Wu L."/>
            <person name="Ma J."/>
        </authorList>
    </citation>
    <scope>NUCLEOTIDE SEQUENCE [LARGE SCALE GENOMIC DNA]</scope>
    <source>
        <strain evidence="2">CGMCC 1.12966</strain>
    </source>
</reference>
<organism evidence="1 2">
    <name type="scientific">Sphingobacterium griseoflavum</name>
    <dbReference type="NCBI Taxonomy" id="1474952"/>
    <lineage>
        <taxon>Bacteria</taxon>
        <taxon>Pseudomonadati</taxon>
        <taxon>Bacteroidota</taxon>
        <taxon>Sphingobacteriia</taxon>
        <taxon>Sphingobacteriales</taxon>
        <taxon>Sphingobacteriaceae</taxon>
        <taxon>Sphingobacterium</taxon>
    </lineage>
</organism>
<dbReference type="Proteomes" id="UP000620550">
    <property type="component" value="Unassembled WGS sequence"/>
</dbReference>
<sequence length="87" mass="9859">MKLEGAQEPFDIEIGEVVYAVFPEEDGTYLIFKDGQEYVKIMKDTETTWLKLNPETELPMFGMDEEVNLLGEEINAFLGGTHQGDVN</sequence>
<comment type="caution">
    <text evidence="1">The sequence shown here is derived from an EMBL/GenBank/DDBJ whole genome shotgun (WGS) entry which is preliminary data.</text>
</comment>
<evidence type="ECO:0000313" key="2">
    <source>
        <dbReference type="Proteomes" id="UP000620550"/>
    </source>
</evidence>
<proteinExistence type="predicted"/>